<keyword evidence="3" id="KW-1185">Reference proteome</keyword>
<name>A0AAV5RZ80_MAUHU</name>
<organism evidence="2 3">
    <name type="scientific">Maudiozyma humilis</name>
    <name type="common">Sour dough yeast</name>
    <name type="synonym">Kazachstania humilis</name>
    <dbReference type="NCBI Taxonomy" id="51915"/>
    <lineage>
        <taxon>Eukaryota</taxon>
        <taxon>Fungi</taxon>
        <taxon>Dikarya</taxon>
        <taxon>Ascomycota</taxon>
        <taxon>Saccharomycotina</taxon>
        <taxon>Saccharomycetes</taxon>
        <taxon>Saccharomycetales</taxon>
        <taxon>Saccharomycetaceae</taxon>
        <taxon>Maudiozyma</taxon>
    </lineage>
</organism>
<feature type="compositionally biased region" description="Polar residues" evidence="1">
    <location>
        <begin position="252"/>
        <end position="269"/>
    </location>
</feature>
<feature type="compositionally biased region" description="Low complexity" evidence="1">
    <location>
        <begin position="183"/>
        <end position="196"/>
    </location>
</feature>
<feature type="compositionally biased region" description="Basic and acidic residues" evidence="1">
    <location>
        <begin position="489"/>
        <end position="504"/>
    </location>
</feature>
<dbReference type="EMBL" id="BTGD01000010">
    <property type="protein sequence ID" value="GMM56716.1"/>
    <property type="molecule type" value="Genomic_DNA"/>
</dbReference>
<feature type="region of interest" description="Disordered" evidence="1">
    <location>
        <begin position="114"/>
        <end position="143"/>
    </location>
</feature>
<feature type="region of interest" description="Disordered" evidence="1">
    <location>
        <begin position="1"/>
        <end position="96"/>
    </location>
</feature>
<gene>
    <name evidence="2" type="ORF">DAKH74_033320</name>
</gene>
<feature type="region of interest" description="Disordered" evidence="1">
    <location>
        <begin position="177"/>
        <end position="196"/>
    </location>
</feature>
<accession>A0AAV5RZ80</accession>
<feature type="compositionally biased region" description="Polar residues" evidence="1">
    <location>
        <begin position="467"/>
        <end position="483"/>
    </location>
</feature>
<reference evidence="2 3" key="1">
    <citation type="journal article" date="2023" name="Elife">
        <title>Identification of key yeast species and microbe-microbe interactions impacting larval growth of Drosophila in the wild.</title>
        <authorList>
            <person name="Mure A."/>
            <person name="Sugiura Y."/>
            <person name="Maeda R."/>
            <person name="Honda K."/>
            <person name="Sakurai N."/>
            <person name="Takahashi Y."/>
            <person name="Watada M."/>
            <person name="Katoh T."/>
            <person name="Gotoh A."/>
            <person name="Gotoh Y."/>
            <person name="Taniguchi I."/>
            <person name="Nakamura K."/>
            <person name="Hayashi T."/>
            <person name="Katayama T."/>
            <person name="Uemura T."/>
            <person name="Hattori Y."/>
        </authorList>
    </citation>
    <scope>NUCLEOTIDE SEQUENCE [LARGE SCALE GENOMIC DNA]</scope>
    <source>
        <strain evidence="2 3">KH-74</strain>
    </source>
</reference>
<feature type="region of interest" description="Disordered" evidence="1">
    <location>
        <begin position="252"/>
        <end position="290"/>
    </location>
</feature>
<feature type="compositionally biased region" description="Acidic residues" evidence="1">
    <location>
        <begin position="419"/>
        <end position="435"/>
    </location>
</feature>
<evidence type="ECO:0000313" key="2">
    <source>
        <dbReference type="EMBL" id="GMM56716.1"/>
    </source>
</evidence>
<dbReference type="AlphaFoldDB" id="A0AAV5RZ80"/>
<evidence type="ECO:0000256" key="1">
    <source>
        <dbReference type="SAM" id="MobiDB-lite"/>
    </source>
</evidence>
<feature type="compositionally biased region" description="Basic and acidic residues" evidence="1">
    <location>
        <begin position="24"/>
        <end position="45"/>
    </location>
</feature>
<sequence>MSAISKTVSNGSAVSFTPRSAALDGREGREGRDNRDSLIFERSVEDLPALQASRSVSRAMSRAASRNASRVASRTASRSGSRSASRPVSRQPSQATLCDPQLLAAGFNGATATSTTSQMIHNPLPTKRTASYSFSSPSTDLRRYSTNPNPNMGHALSRSNNMSLDASTSTIRRVKTGATTYGSPPSQHGSPSSPSDSYFHTLENFVAPALDESCSIVTDKNTRLDDVDMIYSKRPSTLGLDMALGRTRSASVLGQGTNSPIPTTTAQPQRNHHRARSYYPGSECGGDASPSQSARLLRFYSYADMLNDENTHQQQQMNRPERPDMLSHNSYCNDERFDARSGLPQTQPQPQHPHAQAHTDSPSPAHSTSPSFFTNPFMRNRKERQQNEKATHRRTRSPGTLKSLRSKFHLHSDSSSSHDDDDEDYAIDDEMDSADESGSGHPHSRQLRKSASPGHFDQDDLYADQADVSTLSGASAPNSNNEPAQLDDVLQKERVSDVLRRRVSENQLPQADYGHGFLDRGERPPRLSGSASPTAGKQ</sequence>
<feature type="compositionally biased region" description="Low complexity" evidence="1">
    <location>
        <begin position="52"/>
        <end position="90"/>
    </location>
</feature>
<dbReference type="Proteomes" id="UP001377567">
    <property type="component" value="Unassembled WGS sequence"/>
</dbReference>
<feature type="compositionally biased region" description="Polar residues" evidence="1">
    <location>
        <begin position="1"/>
        <end position="18"/>
    </location>
</feature>
<feature type="compositionally biased region" description="Polar residues" evidence="1">
    <location>
        <begin position="128"/>
        <end position="143"/>
    </location>
</feature>
<feature type="compositionally biased region" description="Polar residues" evidence="1">
    <location>
        <begin position="529"/>
        <end position="538"/>
    </location>
</feature>
<comment type="caution">
    <text evidence="2">The sequence shown here is derived from an EMBL/GenBank/DDBJ whole genome shotgun (WGS) entry which is preliminary data.</text>
</comment>
<feature type="region of interest" description="Disordered" evidence="1">
    <location>
        <begin position="310"/>
        <end position="538"/>
    </location>
</feature>
<feature type="compositionally biased region" description="Low complexity" evidence="1">
    <location>
        <begin position="344"/>
        <end position="359"/>
    </location>
</feature>
<feature type="compositionally biased region" description="Polar residues" evidence="1">
    <location>
        <begin position="360"/>
        <end position="374"/>
    </location>
</feature>
<proteinExistence type="predicted"/>
<protein>
    <submittedName>
        <fullName evidence="2">Vhs2 protein</fullName>
    </submittedName>
</protein>
<evidence type="ECO:0000313" key="3">
    <source>
        <dbReference type="Proteomes" id="UP001377567"/>
    </source>
</evidence>